<dbReference type="Pfam" id="PF00571">
    <property type="entry name" value="CBS"/>
    <property type="match status" value="2"/>
</dbReference>
<dbReference type="InterPro" id="IPR046342">
    <property type="entry name" value="CBS_dom_sf"/>
</dbReference>
<comment type="caution">
    <text evidence="8">The sequence shown here is derived from an EMBL/GenBank/DDBJ whole genome shotgun (WGS) entry which is preliminary data.</text>
</comment>
<dbReference type="GO" id="GO:0016853">
    <property type="term" value="F:isomerase activity"/>
    <property type="evidence" value="ECO:0007669"/>
    <property type="project" value="UniProtKB-KW"/>
</dbReference>
<feature type="domain" description="CBS" evidence="6">
    <location>
        <begin position="279"/>
        <end position="325"/>
    </location>
</feature>
<dbReference type="RefSeq" id="WP_199462451.1">
    <property type="nucleotide sequence ID" value="NZ_JAEMUH010000007.1"/>
</dbReference>
<dbReference type="CDD" id="cd04604">
    <property type="entry name" value="CBS_pair_SIS_assoc"/>
    <property type="match status" value="1"/>
</dbReference>
<evidence type="ECO:0000256" key="2">
    <source>
        <dbReference type="ARBA" id="ARBA00022737"/>
    </source>
</evidence>
<keyword evidence="9" id="KW-1185">Reference proteome</keyword>
<evidence type="ECO:0000259" key="7">
    <source>
        <dbReference type="PROSITE" id="PS51464"/>
    </source>
</evidence>
<evidence type="ECO:0000256" key="5">
    <source>
        <dbReference type="PROSITE-ProRule" id="PRU00703"/>
    </source>
</evidence>
<dbReference type="Proteomes" id="UP000598488">
    <property type="component" value="Unassembled WGS sequence"/>
</dbReference>
<dbReference type="InterPro" id="IPR004800">
    <property type="entry name" value="KdsD/KpsF-type"/>
</dbReference>
<comment type="similarity">
    <text evidence="1 4">Belongs to the SIS family. GutQ/KpsF subfamily.</text>
</comment>
<evidence type="ECO:0000259" key="6">
    <source>
        <dbReference type="PROSITE" id="PS51371"/>
    </source>
</evidence>
<name>A0ABS0ZB08_9GAMM</name>
<comment type="catalytic activity">
    <reaction evidence="4">
        <text>D-arabinose 5-phosphate = D-ribulose 5-phosphate</text>
        <dbReference type="Rhea" id="RHEA:23104"/>
        <dbReference type="ChEBI" id="CHEBI:57693"/>
        <dbReference type="ChEBI" id="CHEBI:58121"/>
        <dbReference type="EC" id="5.3.1.13"/>
    </reaction>
</comment>
<dbReference type="InterPro" id="IPR001347">
    <property type="entry name" value="SIS_dom"/>
</dbReference>
<proteinExistence type="inferred from homology"/>
<dbReference type="Gene3D" id="3.40.50.10490">
    <property type="entry name" value="Glucose-6-phosphate isomerase like protein, domain 1"/>
    <property type="match status" value="1"/>
</dbReference>
<feature type="domain" description="SIS" evidence="7">
    <location>
        <begin position="44"/>
        <end position="187"/>
    </location>
</feature>
<dbReference type="SMART" id="SM00116">
    <property type="entry name" value="CBS"/>
    <property type="match status" value="2"/>
</dbReference>
<evidence type="ECO:0000313" key="8">
    <source>
        <dbReference type="EMBL" id="MBJ7550844.1"/>
    </source>
</evidence>
<dbReference type="PROSITE" id="PS51464">
    <property type="entry name" value="SIS"/>
    <property type="match status" value="1"/>
</dbReference>
<keyword evidence="2" id="KW-0677">Repeat</keyword>
<accession>A0ABS0ZB08</accession>
<evidence type="ECO:0000256" key="3">
    <source>
        <dbReference type="ARBA" id="ARBA00023122"/>
    </source>
</evidence>
<sequence>MSETQSTLSCDSQTLITSAKTTLTTQAQALMGLADRVDTQFSQAVTMMLNTKGRVIICGMGKSGIVGKKIAATLASTGTPSFFMHPGEAFHGDLGMVQRDDLLILISYSGETEEVIRLLPSLQNFGNQSIAIVGNPTSTLGQHCDCVLDIAIDREVCPNNLAPTTSTTMTIAMGDALAVALMQCRDFQPQDFARFHPGGSLGRKLLTRVRDLMHKDNLPFCSPETSLQDAIAVMTQGRKGVVLIKEGERLAGIFTDGDLRRAMLKDAAGMLSKTMSELMTANPKTISQDTMIVEAEERMLRDKITLLVAVDDNKNVVGLLEIYDR</sequence>
<dbReference type="InterPro" id="IPR035474">
    <property type="entry name" value="SIS_Kpsf"/>
</dbReference>
<dbReference type="CDD" id="cd05014">
    <property type="entry name" value="SIS_Kpsf"/>
    <property type="match status" value="1"/>
</dbReference>
<dbReference type="Pfam" id="PF01380">
    <property type="entry name" value="SIS"/>
    <property type="match status" value="1"/>
</dbReference>
<dbReference type="InterPro" id="IPR050986">
    <property type="entry name" value="GutQ/KpsF_isomerases"/>
</dbReference>
<gene>
    <name evidence="8" type="ORF">JHD44_09140</name>
</gene>
<feature type="domain" description="CBS" evidence="6">
    <location>
        <begin position="213"/>
        <end position="269"/>
    </location>
</feature>
<dbReference type="EC" id="5.3.1.13" evidence="4"/>
<dbReference type="NCBIfam" id="TIGR00393">
    <property type="entry name" value="kpsF"/>
    <property type="match status" value="1"/>
</dbReference>
<protein>
    <recommendedName>
        <fullName evidence="4">Arabinose 5-phosphate isomerase</fullName>
        <shortName evidence="4">API</shortName>
        <ecNumber evidence="4">5.3.1.13</ecNumber>
    </recommendedName>
</protein>
<dbReference type="Gene3D" id="3.10.580.10">
    <property type="entry name" value="CBS-domain"/>
    <property type="match status" value="1"/>
</dbReference>
<dbReference type="PANTHER" id="PTHR42745">
    <property type="match status" value="1"/>
</dbReference>
<keyword evidence="3 5" id="KW-0129">CBS domain</keyword>
<evidence type="ECO:0000313" key="9">
    <source>
        <dbReference type="Proteomes" id="UP000598488"/>
    </source>
</evidence>
<dbReference type="EMBL" id="JAEMUH010000007">
    <property type="protein sequence ID" value="MBJ7550844.1"/>
    <property type="molecule type" value="Genomic_DNA"/>
</dbReference>
<evidence type="ECO:0000256" key="4">
    <source>
        <dbReference type="PIRNR" id="PIRNR004692"/>
    </source>
</evidence>
<reference evidence="8 9" key="1">
    <citation type="submission" date="2020-12" db="EMBL/GenBank/DDBJ databases">
        <title>Comparative genome analysis of fungal antagonists Marinomonas ostreistagni 398 and M. spartinae 468.</title>
        <authorList>
            <person name="Fields J.L."/>
            <person name="Mavrodi O.V."/>
            <person name="Biber P.D."/>
            <person name="Indest K.J."/>
            <person name="Mavrodi D.V."/>
        </authorList>
    </citation>
    <scope>NUCLEOTIDE SEQUENCE [LARGE SCALE GENOMIC DNA]</scope>
    <source>
        <strain evidence="8 9">USM7</strain>
    </source>
</reference>
<dbReference type="PIRSF" id="PIRSF004692">
    <property type="entry name" value="KdsD_KpsF"/>
    <property type="match status" value="1"/>
</dbReference>
<dbReference type="PANTHER" id="PTHR42745:SF1">
    <property type="entry name" value="ARABINOSE 5-PHOSPHATE ISOMERASE KDSD"/>
    <property type="match status" value="1"/>
</dbReference>
<organism evidence="8 9">
    <name type="scientific">Marinomonas ostreistagni</name>
    <dbReference type="NCBI Taxonomy" id="359209"/>
    <lineage>
        <taxon>Bacteria</taxon>
        <taxon>Pseudomonadati</taxon>
        <taxon>Pseudomonadota</taxon>
        <taxon>Gammaproteobacteria</taxon>
        <taxon>Oceanospirillales</taxon>
        <taxon>Oceanospirillaceae</taxon>
        <taxon>Marinomonas</taxon>
    </lineage>
</organism>
<dbReference type="InterPro" id="IPR000644">
    <property type="entry name" value="CBS_dom"/>
</dbReference>
<dbReference type="SUPFAM" id="SSF53697">
    <property type="entry name" value="SIS domain"/>
    <property type="match status" value="1"/>
</dbReference>
<evidence type="ECO:0000256" key="1">
    <source>
        <dbReference type="ARBA" id="ARBA00008165"/>
    </source>
</evidence>
<dbReference type="PROSITE" id="PS51371">
    <property type="entry name" value="CBS"/>
    <property type="match status" value="2"/>
</dbReference>
<keyword evidence="4 8" id="KW-0413">Isomerase</keyword>
<dbReference type="InterPro" id="IPR046348">
    <property type="entry name" value="SIS_dom_sf"/>
</dbReference>